<dbReference type="PATRIC" id="fig|1114963.3.peg.497"/>
<evidence type="ECO:0000313" key="1">
    <source>
        <dbReference type="EMBL" id="KMS60010.1"/>
    </source>
</evidence>
<proteinExistence type="predicted"/>
<accession>A0A0J8B0V8</accession>
<comment type="caution">
    <text evidence="1">The sequence shown here is derived from an EMBL/GenBank/DDBJ whole genome shotgun (WGS) entry which is preliminary data.</text>
</comment>
<dbReference type="Proteomes" id="UP000052268">
    <property type="component" value="Unassembled WGS sequence"/>
</dbReference>
<dbReference type="EMBL" id="JACU01000002">
    <property type="protein sequence ID" value="KMS60010.1"/>
    <property type="molecule type" value="Genomic_DNA"/>
</dbReference>
<dbReference type="OrthoDB" id="7586207at2"/>
<gene>
    <name evidence="1" type="ORF">V474_07985</name>
</gene>
<keyword evidence="2" id="KW-1185">Reference proteome</keyword>
<reference evidence="1 2" key="1">
    <citation type="journal article" date="2015" name="G3 (Bethesda)">
        <title>Insights into Ongoing Evolution of the Hexachlorocyclohexane Catabolic Pathway from Comparative Genomics of Ten Sphingomonadaceae Strains.</title>
        <authorList>
            <person name="Pearce S.L."/>
            <person name="Oakeshott J.G."/>
            <person name="Pandey G."/>
        </authorList>
    </citation>
    <scope>NUCLEOTIDE SEQUENCE [LARGE SCALE GENOMIC DNA]</scope>
    <source>
        <strain evidence="1 2">LL02</strain>
    </source>
</reference>
<dbReference type="RefSeq" id="WP_059149953.1">
    <property type="nucleotide sequence ID" value="NZ_KQ130452.1"/>
</dbReference>
<evidence type="ECO:0000313" key="2">
    <source>
        <dbReference type="Proteomes" id="UP000052268"/>
    </source>
</evidence>
<sequence length="125" mass="13698">MTDKQTLLALAARCEAATCADYALDLEIAEYGYQNDALFGVNYDPRLWMERNCWEPTASLDAAMTLVPIECYWQAGHDGEGRDPSMFAARVFDPMIMKRPATAVAETPSLALCAACLRARAGAMP</sequence>
<protein>
    <submittedName>
        <fullName evidence="1">Uncharacterized protein</fullName>
    </submittedName>
</protein>
<name>A0A0J8B0V8_9SPHN</name>
<dbReference type="AlphaFoldDB" id="A0A0J8B0V8"/>
<organism evidence="1 2">
    <name type="scientific">Novosphingobium barchaimii LL02</name>
    <dbReference type="NCBI Taxonomy" id="1114963"/>
    <lineage>
        <taxon>Bacteria</taxon>
        <taxon>Pseudomonadati</taxon>
        <taxon>Pseudomonadota</taxon>
        <taxon>Alphaproteobacteria</taxon>
        <taxon>Sphingomonadales</taxon>
        <taxon>Sphingomonadaceae</taxon>
        <taxon>Novosphingobium</taxon>
    </lineage>
</organism>